<keyword evidence="9" id="KW-0472">Membrane</keyword>
<proteinExistence type="inferred from homology"/>
<dbReference type="GO" id="GO:0016758">
    <property type="term" value="F:hexosyltransferase activity"/>
    <property type="evidence" value="ECO:0007669"/>
    <property type="project" value="InterPro"/>
</dbReference>
<evidence type="ECO:0000256" key="5">
    <source>
        <dbReference type="ARBA" id="ARBA00022692"/>
    </source>
</evidence>
<evidence type="ECO:0000256" key="3">
    <source>
        <dbReference type="ARBA" id="ARBA00022676"/>
    </source>
</evidence>
<sequence>MHFCSKCRICNKNGRRHRRGLARWKFWVDEKFRKQAEGRAAFFGYVRAGTGPIRQVSSKWYVSEKHFPGKLYPDYMQGGTYFGTGQAVRAVMAQTSEVAAFTTEDVIYTGILAEHVKPPVARFHSGRAHFWGDQKIMPQNEQCKKGVPFIFTVFSGGQTPRFKSVEDYKRVYKQIHTAMCKSFANKSKMDAN</sequence>
<dbReference type="AlphaFoldDB" id="A0A183BN62"/>
<evidence type="ECO:0000256" key="1">
    <source>
        <dbReference type="ARBA" id="ARBA00004323"/>
    </source>
</evidence>
<keyword evidence="6" id="KW-0735">Signal-anchor</keyword>
<dbReference type="Pfam" id="PF01762">
    <property type="entry name" value="Galactosyl_T"/>
    <property type="match status" value="1"/>
</dbReference>
<dbReference type="InterPro" id="IPR002659">
    <property type="entry name" value="Glyco_trans_31"/>
</dbReference>
<organism evidence="10 11">
    <name type="scientific">Globodera pallida</name>
    <name type="common">Potato cyst nematode worm</name>
    <name type="synonym">Heterodera pallida</name>
    <dbReference type="NCBI Taxonomy" id="36090"/>
    <lineage>
        <taxon>Eukaryota</taxon>
        <taxon>Metazoa</taxon>
        <taxon>Ecdysozoa</taxon>
        <taxon>Nematoda</taxon>
        <taxon>Chromadorea</taxon>
        <taxon>Rhabditida</taxon>
        <taxon>Tylenchina</taxon>
        <taxon>Tylenchomorpha</taxon>
        <taxon>Tylenchoidea</taxon>
        <taxon>Heteroderidae</taxon>
        <taxon>Heteroderinae</taxon>
        <taxon>Globodera</taxon>
    </lineage>
</organism>
<evidence type="ECO:0000256" key="2">
    <source>
        <dbReference type="ARBA" id="ARBA00008661"/>
    </source>
</evidence>
<reference evidence="11" key="2">
    <citation type="submission" date="2016-06" db="UniProtKB">
        <authorList>
            <consortium name="WormBaseParasite"/>
        </authorList>
    </citation>
    <scope>IDENTIFICATION</scope>
</reference>
<keyword evidence="8" id="KW-0333">Golgi apparatus</keyword>
<name>A0A183BN62_GLOPA</name>
<keyword evidence="5" id="KW-0812">Transmembrane</keyword>
<evidence type="ECO:0000256" key="4">
    <source>
        <dbReference type="ARBA" id="ARBA00022679"/>
    </source>
</evidence>
<dbReference type="GO" id="GO:0000139">
    <property type="term" value="C:Golgi membrane"/>
    <property type="evidence" value="ECO:0007669"/>
    <property type="project" value="UniProtKB-SubCell"/>
</dbReference>
<dbReference type="WBParaSite" id="GPLIN_000204800">
    <property type="protein sequence ID" value="GPLIN_000204800"/>
    <property type="gene ID" value="GPLIN_000204800"/>
</dbReference>
<keyword evidence="3" id="KW-0328">Glycosyltransferase</keyword>
<evidence type="ECO:0000256" key="7">
    <source>
        <dbReference type="ARBA" id="ARBA00022989"/>
    </source>
</evidence>
<evidence type="ECO:0000256" key="8">
    <source>
        <dbReference type="ARBA" id="ARBA00023034"/>
    </source>
</evidence>
<evidence type="ECO:0000256" key="6">
    <source>
        <dbReference type="ARBA" id="ARBA00022968"/>
    </source>
</evidence>
<evidence type="ECO:0000313" key="10">
    <source>
        <dbReference type="Proteomes" id="UP000050741"/>
    </source>
</evidence>
<keyword evidence="7" id="KW-1133">Transmembrane helix</keyword>
<accession>A0A183BN62</accession>
<comment type="subcellular location">
    <subcellularLocation>
        <location evidence="1">Golgi apparatus membrane</location>
        <topology evidence="1">Single-pass type II membrane protein</topology>
    </subcellularLocation>
</comment>
<evidence type="ECO:0000313" key="11">
    <source>
        <dbReference type="WBParaSite" id="GPLIN_000204800"/>
    </source>
</evidence>
<keyword evidence="10" id="KW-1185">Reference proteome</keyword>
<comment type="similarity">
    <text evidence="2">Belongs to the glycosyltransferase 31 family.</text>
</comment>
<keyword evidence="4" id="KW-0808">Transferase</keyword>
<dbReference type="Proteomes" id="UP000050741">
    <property type="component" value="Unassembled WGS sequence"/>
</dbReference>
<evidence type="ECO:0000256" key="9">
    <source>
        <dbReference type="ARBA" id="ARBA00023136"/>
    </source>
</evidence>
<reference evidence="10" key="1">
    <citation type="submission" date="2014-05" db="EMBL/GenBank/DDBJ databases">
        <title>The genome and life-stage specific transcriptomes of Globodera pallida elucidate key aspects of plant parasitism by a cyst nematode.</title>
        <authorList>
            <person name="Cotton J.A."/>
            <person name="Lilley C.J."/>
            <person name="Jones L.M."/>
            <person name="Kikuchi T."/>
            <person name="Reid A.J."/>
            <person name="Thorpe P."/>
            <person name="Tsai I.J."/>
            <person name="Beasley H."/>
            <person name="Blok V."/>
            <person name="Cock P.J.A."/>
            <person name="Van den Akker S.E."/>
            <person name="Holroyd N."/>
            <person name="Hunt M."/>
            <person name="Mantelin S."/>
            <person name="Naghra H."/>
            <person name="Pain A."/>
            <person name="Palomares-Rius J.E."/>
            <person name="Zarowiecki M."/>
            <person name="Berriman M."/>
            <person name="Jones J.T."/>
            <person name="Urwin P.E."/>
        </authorList>
    </citation>
    <scope>NUCLEOTIDE SEQUENCE [LARGE SCALE GENOMIC DNA]</scope>
    <source>
        <strain evidence="10">Lindley</strain>
    </source>
</reference>
<protein>
    <submittedName>
        <fullName evidence="11">Hexosyltransferase</fullName>
    </submittedName>
</protein>